<dbReference type="GO" id="GO:0006260">
    <property type="term" value="P:DNA replication"/>
    <property type="evidence" value="ECO:0007669"/>
    <property type="project" value="UniProtKB-KW"/>
</dbReference>
<evidence type="ECO:0000256" key="6">
    <source>
        <dbReference type="ARBA" id="ARBA00022833"/>
    </source>
</evidence>
<dbReference type="Gene3D" id="1.10.150.20">
    <property type="entry name" value="5' to 3' exonuclease, C-terminal subdomain"/>
    <property type="match status" value="2"/>
</dbReference>
<dbReference type="SMART" id="SM00532">
    <property type="entry name" value="LIGANc"/>
    <property type="match status" value="1"/>
</dbReference>
<dbReference type="CDD" id="cd17748">
    <property type="entry name" value="BRCT_DNA_ligase_like"/>
    <property type="match status" value="1"/>
</dbReference>
<organism evidence="12 13">
    <name type="scientific">Pseudomonas plecoglossicida</name>
    <dbReference type="NCBI Taxonomy" id="70775"/>
    <lineage>
        <taxon>Bacteria</taxon>
        <taxon>Pseudomonadati</taxon>
        <taxon>Pseudomonadota</taxon>
        <taxon>Gammaproteobacteria</taxon>
        <taxon>Pseudomonadales</taxon>
        <taxon>Pseudomonadaceae</taxon>
        <taxon>Pseudomonas</taxon>
    </lineage>
</organism>
<dbReference type="HAMAP" id="MF_01588">
    <property type="entry name" value="DNA_ligase_A"/>
    <property type="match status" value="1"/>
</dbReference>
<evidence type="ECO:0000256" key="7">
    <source>
        <dbReference type="ARBA" id="ARBA00023027"/>
    </source>
</evidence>
<dbReference type="Pfam" id="PF03119">
    <property type="entry name" value="DNA_ligase_ZBD"/>
    <property type="match status" value="1"/>
</dbReference>
<dbReference type="InterPro" id="IPR010994">
    <property type="entry name" value="RuvA_2-like"/>
</dbReference>
<keyword evidence="5 10" id="KW-0227">DNA damage</keyword>
<dbReference type="InterPro" id="IPR041663">
    <property type="entry name" value="DisA/LigA_HHH"/>
</dbReference>
<keyword evidence="8 10" id="KW-0234">DNA repair</keyword>
<dbReference type="Gene3D" id="2.40.50.140">
    <property type="entry name" value="Nucleic acid-binding proteins"/>
    <property type="match status" value="1"/>
</dbReference>
<dbReference type="PANTHER" id="PTHR23389">
    <property type="entry name" value="CHROMOSOME TRANSMISSION FIDELITY FACTOR 18"/>
    <property type="match status" value="1"/>
</dbReference>
<feature type="binding site" evidence="10">
    <location>
        <position position="434"/>
    </location>
    <ligand>
        <name>Zn(2+)</name>
        <dbReference type="ChEBI" id="CHEBI:29105"/>
    </ligand>
</feature>
<keyword evidence="10" id="KW-0464">Manganese</keyword>
<comment type="function">
    <text evidence="1 10">DNA ligase that catalyzes the formation of phosphodiester linkages between 5'-phosphoryl and 3'-hydroxyl groups in double-stranded DNA using NAD as a coenzyme and as the energy source for the reaction. It is essential for DNA replication and repair of damaged DNA.</text>
</comment>
<gene>
    <name evidence="10" type="primary">ligA</name>
    <name evidence="12" type="ORF">CMV24_19485</name>
</gene>
<dbReference type="SMART" id="SM00292">
    <property type="entry name" value="BRCT"/>
    <property type="match status" value="1"/>
</dbReference>
<reference evidence="12 13" key="1">
    <citation type="submission" date="2017-09" db="EMBL/GenBank/DDBJ databases">
        <authorList>
            <person name="Ehlers B."/>
            <person name="Leendertz F.H."/>
        </authorList>
    </citation>
    <scope>NUCLEOTIDE SEQUENCE [LARGE SCALE GENOMIC DNA]</scope>
    <source>
        <strain evidence="12 13">DJ-1</strain>
    </source>
</reference>
<dbReference type="GO" id="GO:0006281">
    <property type="term" value="P:DNA repair"/>
    <property type="evidence" value="ECO:0007669"/>
    <property type="project" value="UniProtKB-KW"/>
</dbReference>
<dbReference type="InterPro" id="IPR036420">
    <property type="entry name" value="BRCT_dom_sf"/>
</dbReference>
<dbReference type="NCBIfam" id="TIGR00575">
    <property type="entry name" value="dnlj"/>
    <property type="match status" value="1"/>
</dbReference>
<feature type="binding site" evidence="10">
    <location>
        <position position="428"/>
    </location>
    <ligand>
        <name>Zn(2+)</name>
        <dbReference type="ChEBI" id="CHEBI:29105"/>
    </ligand>
</feature>
<proteinExistence type="inferred from homology"/>
<keyword evidence="7 10" id="KW-0520">NAD</keyword>
<dbReference type="InterPro" id="IPR012340">
    <property type="entry name" value="NA-bd_OB-fold"/>
</dbReference>
<accession>A0A2A3M287</accession>
<evidence type="ECO:0000259" key="11">
    <source>
        <dbReference type="PROSITE" id="PS50172"/>
    </source>
</evidence>
<evidence type="ECO:0000313" key="13">
    <source>
        <dbReference type="Proteomes" id="UP000218102"/>
    </source>
</evidence>
<evidence type="ECO:0000313" key="12">
    <source>
        <dbReference type="EMBL" id="PBJ94002.1"/>
    </source>
</evidence>
<dbReference type="SUPFAM" id="SSF56091">
    <property type="entry name" value="DNA ligase/mRNA capping enzyme, catalytic domain"/>
    <property type="match status" value="1"/>
</dbReference>
<dbReference type="SUPFAM" id="SSF52113">
    <property type="entry name" value="BRCT domain"/>
    <property type="match status" value="1"/>
</dbReference>
<protein>
    <recommendedName>
        <fullName evidence="10">DNA ligase</fullName>
        <ecNumber evidence="10">6.5.1.2</ecNumber>
    </recommendedName>
    <alternativeName>
        <fullName evidence="10">Polydeoxyribonucleotide synthase [NAD(+)]</fullName>
    </alternativeName>
</protein>
<dbReference type="EC" id="6.5.1.2" evidence="10"/>
<feature type="binding site" evidence="10">
    <location>
        <position position="316"/>
    </location>
    <ligand>
        <name>NAD(+)</name>
        <dbReference type="ChEBI" id="CHEBI:57540"/>
    </ligand>
</feature>
<evidence type="ECO:0000256" key="10">
    <source>
        <dbReference type="HAMAP-Rule" id="MF_01588"/>
    </source>
</evidence>
<comment type="caution">
    <text evidence="12">The sequence shown here is derived from an EMBL/GenBank/DDBJ whole genome shotgun (WGS) entry which is preliminary data.</text>
</comment>
<feature type="binding site" evidence="10">
    <location>
        <position position="413"/>
    </location>
    <ligand>
        <name>Zn(2+)</name>
        <dbReference type="ChEBI" id="CHEBI:29105"/>
    </ligand>
</feature>
<evidence type="ECO:0000256" key="3">
    <source>
        <dbReference type="ARBA" id="ARBA00022705"/>
    </source>
</evidence>
<sequence length="668" mass="70580">MSEFAQVEQRLLQLRAEVAGHMDAYHRLDAPTIPDGEFNLLFRELEQLEAAYPDLATADSPTQRVGGRVLEEFLQAQHDVPMLSLKDAMNEEEARAFASSVVDELSQPADIEFTAELKYDGLALSARYLAGVLVRAVTCGDGTTGEDVTAQAKTILNLPLTLPAATDLEVRGEVVILNSDFKIVNERLKSQGLKTLANPRNAAAGSMRQLDPKVTASRRLSFYAYGAQELDGTPAFKATKQWKIIEGLLELGFSIAPETTVVHGWDGIKGFYDAVGANRHNLPVAIDGVVFKVNSLADQERLGWNNRTPRFAIASKYPAEEAVSVVEDIVVQIGRTGPATPVAKLKPVRVGGVVVSSANLHNADQIEAKGIKVGSTVIVRRAGDVVPEIVRTVPSIGDKTLSHYVMPTECPSCGSPLVRLQGAVELHCPGGIKCPAQKQGKIAHFASRLGMNIDNLGDKSVSTLIAAGLISMPSDLYSLNDKVIAPLPGFGPVSAKNLVAGIEGSKAPDLPRFIFSLGIEGVGEATSKALAAQFGSWSAFRAATYAQLLAIADVGDGTATNITRFFEDSTLGAEADRLATITTPNDFAAIGGASLKGKVVVLTGTFPTLSREAAKALVEGAGGKVSSKVSSKTSFVVAGEAAGSKLEAAKDLDIDVWDEARLLAAAAG</sequence>
<feature type="domain" description="BRCT" evidence="11">
    <location>
        <begin position="595"/>
        <end position="656"/>
    </location>
</feature>
<name>A0A2A3M287_PSEDL</name>
<feature type="binding site" evidence="10">
    <location>
        <position position="116"/>
    </location>
    <ligand>
        <name>NAD(+)</name>
        <dbReference type="ChEBI" id="CHEBI:57540"/>
    </ligand>
</feature>
<comment type="similarity">
    <text evidence="10">Belongs to the NAD-dependent DNA ligase family. LigA subfamily.</text>
</comment>
<dbReference type="SUPFAM" id="SSF47781">
    <property type="entry name" value="RuvA domain 2-like"/>
    <property type="match status" value="1"/>
</dbReference>
<dbReference type="Pfam" id="PF12826">
    <property type="entry name" value="HHH_2"/>
    <property type="match status" value="1"/>
</dbReference>
<feature type="active site" description="N6-AMP-lysine intermediate" evidence="10">
    <location>
        <position position="118"/>
    </location>
</feature>
<dbReference type="InterPro" id="IPR001679">
    <property type="entry name" value="DNA_ligase"/>
</dbReference>
<dbReference type="Gene3D" id="6.20.10.30">
    <property type="match status" value="1"/>
</dbReference>
<feature type="binding site" evidence="10">
    <location>
        <begin position="84"/>
        <end position="85"/>
    </location>
    <ligand>
        <name>NAD(+)</name>
        <dbReference type="ChEBI" id="CHEBI:57540"/>
    </ligand>
</feature>
<dbReference type="Proteomes" id="UP000218102">
    <property type="component" value="Unassembled WGS sequence"/>
</dbReference>
<keyword evidence="2 10" id="KW-0436">Ligase</keyword>
<dbReference type="Pfam" id="PF03120">
    <property type="entry name" value="OB_DNA_ligase"/>
    <property type="match status" value="1"/>
</dbReference>
<dbReference type="PANTHER" id="PTHR23389:SF9">
    <property type="entry name" value="DNA LIGASE"/>
    <property type="match status" value="1"/>
</dbReference>
<keyword evidence="4 10" id="KW-0479">Metal-binding</keyword>
<dbReference type="RefSeq" id="WP_060495169.1">
    <property type="nucleotide sequence ID" value="NZ_NTME01000021.1"/>
</dbReference>
<evidence type="ECO:0000256" key="2">
    <source>
        <dbReference type="ARBA" id="ARBA00022598"/>
    </source>
</evidence>
<dbReference type="InterPro" id="IPR013839">
    <property type="entry name" value="DNAligase_adenylation"/>
</dbReference>
<evidence type="ECO:0000256" key="5">
    <source>
        <dbReference type="ARBA" id="ARBA00022763"/>
    </source>
</evidence>
<dbReference type="Gene3D" id="3.40.50.10190">
    <property type="entry name" value="BRCT domain"/>
    <property type="match status" value="1"/>
</dbReference>
<dbReference type="InterPro" id="IPR013840">
    <property type="entry name" value="DNAligase_N"/>
</dbReference>
<dbReference type="InterPro" id="IPR004149">
    <property type="entry name" value="Znf_DNAligase_C4"/>
</dbReference>
<dbReference type="EMBL" id="NTME01000021">
    <property type="protein sequence ID" value="PBJ94002.1"/>
    <property type="molecule type" value="Genomic_DNA"/>
</dbReference>
<comment type="caution">
    <text evidence="10">Lacks conserved residue(s) required for the propagation of feature annotation.</text>
</comment>
<evidence type="ECO:0000256" key="8">
    <source>
        <dbReference type="ARBA" id="ARBA00023204"/>
    </source>
</evidence>
<dbReference type="Pfam" id="PF00533">
    <property type="entry name" value="BRCT"/>
    <property type="match status" value="1"/>
</dbReference>
<dbReference type="Gene3D" id="1.10.287.610">
    <property type="entry name" value="Helix hairpin bin"/>
    <property type="match status" value="1"/>
</dbReference>
<dbReference type="SUPFAM" id="SSF50249">
    <property type="entry name" value="Nucleic acid-binding proteins"/>
    <property type="match status" value="1"/>
</dbReference>
<dbReference type="Pfam" id="PF01653">
    <property type="entry name" value="DNA_ligase_aden"/>
    <property type="match status" value="1"/>
</dbReference>
<evidence type="ECO:0000256" key="9">
    <source>
        <dbReference type="ARBA" id="ARBA00034005"/>
    </source>
</evidence>
<feature type="binding site" evidence="10">
    <location>
        <position position="292"/>
    </location>
    <ligand>
        <name>NAD(+)</name>
        <dbReference type="ChEBI" id="CHEBI:57540"/>
    </ligand>
</feature>
<comment type="catalytic activity">
    <reaction evidence="9 10">
        <text>NAD(+) + (deoxyribonucleotide)n-3'-hydroxyl + 5'-phospho-(deoxyribonucleotide)m = (deoxyribonucleotide)n+m + AMP + beta-nicotinamide D-nucleotide.</text>
        <dbReference type="EC" id="6.5.1.2"/>
    </reaction>
</comment>
<dbReference type="CDD" id="cd00114">
    <property type="entry name" value="LIGANc"/>
    <property type="match status" value="1"/>
</dbReference>
<dbReference type="PROSITE" id="PS50172">
    <property type="entry name" value="BRCT"/>
    <property type="match status" value="1"/>
</dbReference>
<evidence type="ECO:0000256" key="1">
    <source>
        <dbReference type="ARBA" id="ARBA00004067"/>
    </source>
</evidence>
<dbReference type="InterPro" id="IPR001357">
    <property type="entry name" value="BRCT_dom"/>
</dbReference>
<evidence type="ECO:0000256" key="4">
    <source>
        <dbReference type="ARBA" id="ARBA00022723"/>
    </source>
</evidence>
<keyword evidence="3 10" id="KW-0235">DNA replication</keyword>
<dbReference type="InterPro" id="IPR004150">
    <property type="entry name" value="NAD_DNA_ligase_OB"/>
</dbReference>
<dbReference type="GO" id="GO:0003911">
    <property type="term" value="F:DNA ligase (NAD+) activity"/>
    <property type="evidence" value="ECO:0007669"/>
    <property type="project" value="UniProtKB-UniRule"/>
</dbReference>
<dbReference type="AlphaFoldDB" id="A0A2A3M287"/>
<comment type="cofactor">
    <cofactor evidence="10">
        <name>Mg(2+)</name>
        <dbReference type="ChEBI" id="CHEBI:18420"/>
    </cofactor>
    <cofactor evidence="10">
        <name>Mn(2+)</name>
        <dbReference type="ChEBI" id="CHEBI:29035"/>
    </cofactor>
</comment>
<keyword evidence="10" id="KW-0460">Magnesium</keyword>
<dbReference type="GO" id="GO:0046872">
    <property type="term" value="F:metal ion binding"/>
    <property type="evidence" value="ECO:0007669"/>
    <property type="project" value="UniProtKB-KW"/>
</dbReference>
<dbReference type="NCBIfam" id="NF005932">
    <property type="entry name" value="PRK07956.1"/>
    <property type="match status" value="1"/>
</dbReference>
<dbReference type="Gene3D" id="3.30.470.30">
    <property type="entry name" value="DNA ligase/mRNA capping enzyme"/>
    <property type="match status" value="1"/>
</dbReference>
<keyword evidence="6 10" id="KW-0862">Zinc</keyword>
<dbReference type="PIRSF" id="PIRSF001604">
    <property type="entry name" value="LigA"/>
    <property type="match status" value="1"/>
</dbReference>
<feature type="binding site" evidence="10">
    <location>
        <position position="173"/>
    </location>
    <ligand>
        <name>NAD(+)</name>
        <dbReference type="ChEBI" id="CHEBI:57540"/>
    </ligand>
</feature>
<feature type="binding site" evidence="10">
    <location>
        <position position="410"/>
    </location>
    <ligand>
        <name>Zn(2+)</name>
        <dbReference type="ChEBI" id="CHEBI:29105"/>
    </ligand>
</feature>